<feature type="transmembrane region" description="Helical" evidence="1">
    <location>
        <begin position="233"/>
        <end position="259"/>
    </location>
</feature>
<accession>A0A5C3PG69</accession>
<reference evidence="3 4" key="1">
    <citation type="journal article" date="2019" name="Nat. Ecol. Evol.">
        <title>Megaphylogeny resolves global patterns of mushroom evolution.</title>
        <authorList>
            <person name="Varga T."/>
            <person name="Krizsan K."/>
            <person name="Foldi C."/>
            <person name="Dima B."/>
            <person name="Sanchez-Garcia M."/>
            <person name="Sanchez-Ramirez S."/>
            <person name="Szollosi G.J."/>
            <person name="Szarkandi J.G."/>
            <person name="Papp V."/>
            <person name="Albert L."/>
            <person name="Andreopoulos W."/>
            <person name="Angelini C."/>
            <person name="Antonin V."/>
            <person name="Barry K.W."/>
            <person name="Bougher N.L."/>
            <person name="Buchanan P."/>
            <person name="Buyck B."/>
            <person name="Bense V."/>
            <person name="Catcheside P."/>
            <person name="Chovatia M."/>
            <person name="Cooper J."/>
            <person name="Damon W."/>
            <person name="Desjardin D."/>
            <person name="Finy P."/>
            <person name="Geml J."/>
            <person name="Haridas S."/>
            <person name="Hughes K."/>
            <person name="Justo A."/>
            <person name="Karasinski D."/>
            <person name="Kautmanova I."/>
            <person name="Kiss B."/>
            <person name="Kocsube S."/>
            <person name="Kotiranta H."/>
            <person name="LaButti K.M."/>
            <person name="Lechner B.E."/>
            <person name="Liimatainen K."/>
            <person name="Lipzen A."/>
            <person name="Lukacs Z."/>
            <person name="Mihaltcheva S."/>
            <person name="Morgado L.N."/>
            <person name="Niskanen T."/>
            <person name="Noordeloos M.E."/>
            <person name="Ohm R.A."/>
            <person name="Ortiz-Santana B."/>
            <person name="Ovrebo C."/>
            <person name="Racz N."/>
            <person name="Riley R."/>
            <person name="Savchenko A."/>
            <person name="Shiryaev A."/>
            <person name="Soop K."/>
            <person name="Spirin V."/>
            <person name="Szebenyi C."/>
            <person name="Tomsovsky M."/>
            <person name="Tulloss R.E."/>
            <person name="Uehling J."/>
            <person name="Grigoriev I.V."/>
            <person name="Vagvolgyi C."/>
            <person name="Papp T."/>
            <person name="Martin F.M."/>
            <person name="Miettinen O."/>
            <person name="Hibbett D.S."/>
            <person name="Nagy L.G."/>
        </authorList>
    </citation>
    <scope>NUCLEOTIDE SEQUENCE [LARGE SCALE GENOMIC DNA]</scope>
    <source>
        <strain evidence="3 4">HHB13444</strain>
    </source>
</reference>
<dbReference type="AlphaFoldDB" id="A0A5C3PG69"/>
<dbReference type="EMBL" id="ML211100">
    <property type="protein sequence ID" value="TFK88754.1"/>
    <property type="molecule type" value="Genomic_DNA"/>
</dbReference>
<dbReference type="STRING" id="1314778.A0A5C3PG69"/>
<keyword evidence="1" id="KW-0812">Transmembrane</keyword>
<feature type="transmembrane region" description="Helical" evidence="1">
    <location>
        <begin position="140"/>
        <end position="164"/>
    </location>
</feature>
<dbReference type="Proteomes" id="UP000308197">
    <property type="component" value="Unassembled WGS sequence"/>
</dbReference>
<dbReference type="Pfam" id="PF20153">
    <property type="entry name" value="DUF6535"/>
    <property type="match status" value="1"/>
</dbReference>
<proteinExistence type="predicted"/>
<feature type="domain" description="DUF6535" evidence="2">
    <location>
        <begin position="47"/>
        <end position="228"/>
    </location>
</feature>
<feature type="transmembrane region" description="Helical" evidence="1">
    <location>
        <begin position="203"/>
        <end position="227"/>
    </location>
</feature>
<evidence type="ECO:0000313" key="4">
    <source>
        <dbReference type="Proteomes" id="UP000308197"/>
    </source>
</evidence>
<dbReference type="InParanoid" id="A0A5C3PG69"/>
<evidence type="ECO:0000256" key="1">
    <source>
        <dbReference type="SAM" id="Phobius"/>
    </source>
</evidence>
<keyword evidence="4" id="KW-1185">Reference proteome</keyword>
<dbReference type="InterPro" id="IPR045338">
    <property type="entry name" value="DUF6535"/>
</dbReference>
<protein>
    <recommendedName>
        <fullName evidence="2">DUF6535 domain-containing protein</fullName>
    </recommendedName>
</protein>
<name>A0A5C3PG69_9APHY</name>
<keyword evidence="1" id="KW-0472">Membrane</keyword>
<gene>
    <name evidence="3" type="ORF">K466DRAFT_520245</name>
</gene>
<evidence type="ECO:0000313" key="3">
    <source>
        <dbReference type="EMBL" id="TFK88754.1"/>
    </source>
</evidence>
<keyword evidence="1" id="KW-1133">Transmembrane helix</keyword>
<organism evidence="3 4">
    <name type="scientific">Polyporus arcularius HHB13444</name>
    <dbReference type="NCBI Taxonomy" id="1314778"/>
    <lineage>
        <taxon>Eukaryota</taxon>
        <taxon>Fungi</taxon>
        <taxon>Dikarya</taxon>
        <taxon>Basidiomycota</taxon>
        <taxon>Agaricomycotina</taxon>
        <taxon>Agaricomycetes</taxon>
        <taxon>Polyporales</taxon>
        <taxon>Polyporaceae</taxon>
        <taxon>Polyporus</taxon>
    </lineage>
</organism>
<sequence length="334" mass="37689">MSEVPRTRQTPVQAKDERPKWETAKTLEDYWEERKTFFNEEDHAKAWKETARIVEEESNDMVDRLNKEIDALLTYAGLFSAIQTAFNIELYKRLSDPDPVLVALGMMSAQLSSFTVNRALVNSTGPTFVFNQSIPAAVPLWIVVVNALWFSSLISSLSAAFIGIMAKQWLTQYKSGVSGTERHTARLRQLRLNSLKRWRVEEIVGVVPVLLQLASGLFFAGLLVLLWNLNRTVAIVGSIFVGFLAVFSLSTIILPSIVMHCSYLSPPSRVLFELTRPCRRALCYFCGQLSLWIAYRCDFRRATPHGNSAVDYHVSYSLDPKGTPDAGRVIHQLL</sequence>
<evidence type="ECO:0000259" key="2">
    <source>
        <dbReference type="Pfam" id="PF20153"/>
    </source>
</evidence>